<dbReference type="RefSeq" id="XP_037196231.1">
    <property type="nucleotide sequence ID" value="XM_037332077.1"/>
</dbReference>
<dbReference type="AlphaFoldDB" id="A0A8H6B175"/>
<name>A0A8H6B175_9HELO</name>
<reference evidence="1 2" key="1">
    <citation type="journal article" date="2020" name="Phytopathology">
        <title>A high-quality genome resource of Botrytis fragariae, a new and rapidly spreading fungal pathogen causing strawberry gray mold in the U.S.A.</title>
        <authorList>
            <person name="Wu Y."/>
            <person name="Saski C.A."/>
            <person name="Schnabel G."/>
            <person name="Xiao S."/>
            <person name="Hu M."/>
        </authorList>
    </citation>
    <scope>NUCLEOTIDE SEQUENCE [LARGE SCALE GENOMIC DNA]</scope>
    <source>
        <strain evidence="1 2">BVB16</strain>
    </source>
</reference>
<dbReference type="Proteomes" id="UP000531561">
    <property type="component" value="Unassembled WGS sequence"/>
</dbReference>
<gene>
    <name evidence="1" type="ORF">Bfra_001653</name>
</gene>
<dbReference type="GeneID" id="59255769"/>
<organism evidence="1 2">
    <name type="scientific">Botrytis fragariae</name>
    <dbReference type="NCBI Taxonomy" id="1964551"/>
    <lineage>
        <taxon>Eukaryota</taxon>
        <taxon>Fungi</taxon>
        <taxon>Dikarya</taxon>
        <taxon>Ascomycota</taxon>
        <taxon>Pezizomycotina</taxon>
        <taxon>Leotiomycetes</taxon>
        <taxon>Helotiales</taxon>
        <taxon>Sclerotiniaceae</taxon>
        <taxon>Botrytis</taxon>
    </lineage>
</organism>
<comment type="caution">
    <text evidence="1">The sequence shown here is derived from an EMBL/GenBank/DDBJ whole genome shotgun (WGS) entry which is preliminary data.</text>
</comment>
<keyword evidence="2" id="KW-1185">Reference proteome</keyword>
<evidence type="ECO:0000313" key="1">
    <source>
        <dbReference type="EMBL" id="KAF5877285.1"/>
    </source>
</evidence>
<sequence length="80" mass="9226">MSLRPRISILQSCHYSPKLLSIAEVESYQRFSIISSTAVLYCFRNPDHESSYPVRDCKGDTCEIKYHIRPSLRLHPGAKQ</sequence>
<accession>A0A8H6B175</accession>
<protein>
    <submittedName>
        <fullName evidence="1">Uncharacterized protein</fullName>
    </submittedName>
</protein>
<dbReference type="EMBL" id="JABFCT010000003">
    <property type="protein sequence ID" value="KAF5877285.1"/>
    <property type="molecule type" value="Genomic_DNA"/>
</dbReference>
<evidence type="ECO:0000313" key="2">
    <source>
        <dbReference type="Proteomes" id="UP000531561"/>
    </source>
</evidence>
<proteinExistence type="predicted"/>